<dbReference type="Pfam" id="PF06835">
    <property type="entry name" value="LptC"/>
    <property type="match status" value="1"/>
</dbReference>
<protein>
    <submittedName>
        <fullName evidence="1">LPS export ABC transporter periplasmic protein LptC</fullName>
    </submittedName>
</protein>
<dbReference type="EMBL" id="JASNJD010000002">
    <property type="protein sequence ID" value="MDK3016917.1"/>
    <property type="molecule type" value="Genomic_DNA"/>
</dbReference>
<reference evidence="1 2" key="1">
    <citation type="submission" date="2023-05" db="EMBL/GenBank/DDBJ databases">
        <title>Pseudodonghicola sp. nov.</title>
        <authorList>
            <person name="Huang J."/>
        </authorList>
    </citation>
    <scope>NUCLEOTIDE SEQUENCE [LARGE SCALE GENOMIC DNA]</scope>
    <source>
        <strain evidence="1 2">IC7</strain>
    </source>
</reference>
<organism evidence="1 2">
    <name type="scientific">Pseudodonghicola flavimaris</name>
    <dbReference type="NCBI Taxonomy" id="3050036"/>
    <lineage>
        <taxon>Bacteria</taxon>
        <taxon>Pseudomonadati</taxon>
        <taxon>Pseudomonadota</taxon>
        <taxon>Alphaproteobacteria</taxon>
        <taxon>Rhodobacterales</taxon>
        <taxon>Paracoccaceae</taxon>
        <taxon>Pseudodonghicola</taxon>
    </lineage>
</organism>
<dbReference type="InterPro" id="IPR010664">
    <property type="entry name" value="LipoPS_assembly_LptC-rel"/>
</dbReference>
<proteinExistence type="predicted"/>
<keyword evidence="2" id="KW-1185">Reference proteome</keyword>
<evidence type="ECO:0000313" key="1">
    <source>
        <dbReference type="EMBL" id="MDK3016917.1"/>
    </source>
</evidence>
<dbReference type="Proteomes" id="UP001243757">
    <property type="component" value="Unassembled WGS sequence"/>
</dbReference>
<name>A0ABT7EX50_9RHOB</name>
<evidence type="ECO:0000313" key="2">
    <source>
        <dbReference type="Proteomes" id="UP001243757"/>
    </source>
</evidence>
<comment type="caution">
    <text evidence="1">The sequence shown here is derived from an EMBL/GenBank/DDBJ whole genome shotgun (WGS) entry which is preliminary data.</text>
</comment>
<accession>A0ABT7EX50</accession>
<gene>
    <name evidence="1" type="primary">lptC</name>
    <name evidence="1" type="ORF">QO033_04470</name>
</gene>
<dbReference type="Gene3D" id="2.60.450.10">
    <property type="entry name" value="Lipopolysaccharide (LPS) transport protein A like domain"/>
    <property type="match status" value="1"/>
</dbReference>
<sequence>MDRHSRLVTYFKVILPLAALVLLSTLFLLSRGTTPTATVPFAQKDMEERMRGQQITGPFFSGITDGGDEITVSASVAHPAGDGGMADAQDLRAHMTLSKGGDIRLEAATGSLDIAGDQARFEGDVKITTSTGYTVTTDHLDAGIGTLSARTPGAVQASGPFGDFTAGQMQIGAKNKDAPVHMLFTKGVKLIYDPQQSRDE</sequence>
<dbReference type="RefSeq" id="WP_284479727.1">
    <property type="nucleotide sequence ID" value="NZ_JASNJD010000002.1"/>
</dbReference>